<dbReference type="OrthoDB" id="18193at2759"/>
<name>A0A0L8HWU2_OCTBM</name>
<dbReference type="InterPro" id="IPR052408">
    <property type="entry name" value="Exonuclease_MUT-7-like"/>
</dbReference>
<dbReference type="InterPro" id="IPR002562">
    <property type="entry name" value="3'-5'_exonuclease_dom"/>
</dbReference>
<evidence type="ECO:0000313" key="2">
    <source>
        <dbReference type="EMBL" id="KOF93677.1"/>
    </source>
</evidence>
<dbReference type="InterPro" id="IPR012337">
    <property type="entry name" value="RNaseH-like_sf"/>
</dbReference>
<dbReference type="GO" id="GO:0003676">
    <property type="term" value="F:nucleic acid binding"/>
    <property type="evidence" value="ECO:0007669"/>
    <property type="project" value="InterPro"/>
</dbReference>
<dbReference type="SUPFAM" id="SSF53098">
    <property type="entry name" value="Ribonuclease H-like"/>
    <property type="match status" value="1"/>
</dbReference>
<gene>
    <name evidence="2" type="ORF">OCBIM_22003766mg</name>
</gene>
<accession>A0A0L8HWU2</accession>
<protein>
    <recommendedName>
        <fullName evidence="1">3'-5' exonuclease domain-containing protein</fullName>
    </recommendedName>
</protein>
<feature type="domain" description="3'-5' exonuclease" evidence="1">
    <location>
        <begin position="228"/>
        <end position="411"/>
    </location>
</feature>
<organism evidence="2">
    <name type="scientific">Octopus bimaculoides</name>
    <name type="common">California two-spotted octopus</name>
    <dbReference type="NCBI Taxonomy" id="37653"/>
    <lineage>
        <taxon>Eukaryota</taxon>
        <taxon>Metazoa</taxon>
        <taxon>Spiralia</taxon>
        <taxon>Lophotrochozoa</taxon>
        <taxon>Mollusca</taxon>
        <taxon>Cephalopoda</taxon>
        <taxon>Coleoidea</taxon>
        <taxon>Octopodiformes</taxon>
        <taxon>Octopoda</taxon>
        <taxon>Incirrata</taxon>
        <taxon>Octopodidae</taxon>
        <taxon>Octopus</taxon>
    </lineage>
</organism>
<dbReference type="InterPro" id="IPR036397">
    <property type="entry name" value="RNaseH_sf"/>
</dbReference>
<dbReference type="SMART" id="SM00474">
    <property type="entry name" value="35EXOc"/>
    <property type="match status" value="1"/>
</dbReference>
<dbReference type="EMBL" id="KQ417110">
    <property type="protein sequence ID" value="KOF93677.1"/>
    <property type="molecule type" value="Genomic_DNA"/>
</dbReference>
<dbReference type="PANTHER" id="PTHR47765">
    <property type="entry name" value="3'-5' EXONUCLEASE DOMAIN-CONTAINING PROTEIN"/>
    <property type="match status" value="1"/>
</dbReference>
<dbReference type="GO" id="GO:0008408">
    <property type="term" value="F:3'-5' exonuclease activity"/>
    <property type="evidence" value="ECO:0007669"/>
    <property type="project" value="InterPro"/>
</dbReference>
<dbReference type="Gene3D" id="3.30.420.10">
    <property type="entry name" value="Ribonuclease H-like superfamily/Ribonuclease H"/>
    <property type="match status" value="1"/>
</dbReference>
<dbReference type="AlphaFoldDB" id="A0A0L8HWU2"/>
<dbReference type="Pfam" id="PF01612">
    <property type="entry name" value="DNA_pol_A_exo1"/>
    <property type="match status" value="1"/>
</dbReference>
<dbReference type="STRING" id="37653.A0A0L8HWU2"/>
<reference evidence="2" key="1">
    <citation type="submission" date="2015-07" db="EMBL/GenBank/DDBJ databases">
        <title>MeaNS - Measles Nucleotide Surveillance Program.</title>
        <authorList>
            <person name="Tran T."/>
            <person name="Druce J."/>
        </authorList>
    </citation>
    <scope>NUCLEOTIDE SEQUENCE</scope>
    <source>
        <strain evidence="2">UCB-OBI-ISO-001</strain>
        <tissue evidence="2">Gonad</tissue>
    </source>
</reference>
<evidence type="ECO:0000259" key="1">
    <source>
        <dbReference type="SMART" id="SM00474"/>
    </source>
</evidence>
<dbReference type="PANTHER" id="PTHR47765:SF2">
    <property type="entry name" value="EXONUCLEASE MUT-7 HOMOLOG"/>
    <property type="match status" value="1"/>
</dbReference>
<proteinExistence type="predicted"/>
<dbReference type="GO" id="GO:0006139">
    <property type="term" value="P:nucleobase-containing compound metabolic process"/>
    <property type="evidence" value="ECO:0007669"/>
    <property type="project" value="InterPro"/>
</dbReference>
<sequence length="446" mass="51811">MAAEVNEKPTHQEETSLLPSSLEEKCLNFILKNMWGKFCKFMEEDVSNRENVVRFFDNMLDEDFEADVLRRHSHFHGRLSRNIVKKWLGKIVKLYEFPKGICPNLLLSHRMGFISYVSHLYIKKVTSYCNWRDLIVYISADCISTQKKVVQKLCLLGMIEEAARFANDFNLDDEDWPIDLQQERQRCLNEPLQVTEDDLLWSTDDEESDEVEDSTHPYYYFPHPRPKILMIKNKEKFQQCIEHLSQPGSIVGVDLEWQTLFNSETNRDSIALIQLALLECIYIVDVITLAQILSKDDWTHFFNKIFNNKTVVKLGYSFTQDLNIIAVTFPFIDTKEFSNIIDLQTTVKKSSNVKHKGLSGLVEQHFSRPLNKAYQISCWERRPLRKCQVIYAALDAYVLLQLHKINLNNGEESSDPVNSLTLSDDPTTIPCDCDDTKEIDCIAESI</sequence>